<gene>
    <name evidence="24" type="ORF">EDD68_101271</name>
</gene>
<evidence type="ECO:0000256" key="12">
    <source>
        <dbReference type="ARBA" id="ARBA00023306"/>
    </source>
</evidence>
<dbReference type="RefSeq" id="WP_132370346.1">
    <property type="nucleotide sequence ID" value="NZ_SMAN01000001.1"/>
</dbReference>
<keyword evidence="3" id="KW-1003">Cell membrane</keyword>
<evidence type="ECO:0000256" key="23">
    <source>
        <dbReference type="SAM" id="Phobius"/>
    </source>
</evidence>
<evidence type="ECO:0000256" key="1">
    <source>
        <dbReference type="ARBA" id="ARBA00004651"/>
    </source>
</evidence>
<dbReference type="GO" id="GO:0008360">
    <property type="term" value="P:regulation of cell shape"/>
    <property type="evidence" value="ECO:0007669"/>
    <property type="project" value="UniProtKB-KW"/>
</dbReference>
<keyword evidence="10 23" id="KW-1133">Transmembrane helix</keyword>
<reference evidence="24 25" key="1">
    <citation type="submission" date="2019-03" db="EMBL/GenBank/DDBJ databases">
        <title>Genomic Encyclopedia of Type Strains, Phase IV (KMG-IV): sequencing the most valuable type-strain genomes for metagenomic binning, comparative biology and taxonomic classification.</title>
        <authorList>
            <person name="Goeker M."/>
        </authorList>
    </citation>
    <scope>NUCLEOTIDE SEQUENCE [LARGE SCALE GENOMIC DNA]</scope>
    <source>
        <strain evidence="24 25">DSM 25894</strain>
    </source>
</reference>
<evidence type="ECO:0000256" key="5">
    <source>
        <dbReference type="ARBA" id="ARBA00022676"/>
    </source>
</evidence>
<organism evidence="24 25">
    <name type="scientific">Melghiribacillus thermohalophilus</name>
    <dbReference type="NCBI Taxonomy" id="1324956"/>
    <lineage>
        <taxon>Bacteria</taxon>
        <taxon>Bacillati</taxon>
        <taxon>Bacillota</taxon>
        <taxon>Bacilli</taxon>
        <taxon>Bacillales</taxon>
        <taxon>Bacillaceae</taxon>
        <taxon>Melghiribacillus</taxon>
    </lineage>
</organism>
<comment type="caution">
    <text evidence="24">The sequence shown here is derived from an EMBL/GenBank/DDBJ whole genome shotgun (WGS) entry which is preliminary data.</text>
</comment>
<evidence type="ECO:0000256" key="13">
    <source>
        <dbReference type="ARBA" id="ARBA00023316"/>
    </source>
</evidence>
<dbReference type="PROSITE" id="PS00428">
    <property type="entry name" value="FTSW_RODA_SPOVE"/>
    <property type="match status" value="1"/>
</dbReference>
<keyword evidence="5" id="KW-0328">Glycosyltransferase</keyword>
<dbReference type="Pfam" id="PF01098">
    <property type="entry name" value="FTSW_RODA_SPOVE"/>
    <property type="match status" value="1"/>
</dbReference>
<keyword evidence="8" id="KW-0133">Cell shape</keyword>
<sequence length="402" mass="44209">MKKVLQHFDFLLIFSPLVLIGFGTVMIYSASMVYAVVELGVESNYFFVKQLQWFAIGSVMFFFAAIFPYQKYQKFVKIIVLSMLFLLFLVLIIGDSVNNARSWFDLGFFRVQPAEISKLGIILYLSSVYAKKQDYISDFYKAVIPPLLITVLTLGLIIMQPDLGTAVSIFLIAFSIIISSGIRLRHLIFLGAVGALLMVVAIPNMITDERIGRFVGAYEPFSDPDDDGYQLIQSYIAFGTGGLSGTGLGQSVQKLGYLPEAHTDFIMAVVAEELGVIGVSAVLSLLALIVLRGLYFARKCRNQFGKLLAIGISSMVGMQTFINVGAISGLLPITGVTLPLVSYGGSSLLIVMISLGILNNIAFQIKKEEDQGTKERKPLPESQSYSKEVVHLQKRGGQSWAK</sequence>
<evidence type="ECO:0000256" key="8">
    <source>
        <dbReference type="ARBA" id="ARBA00022960"/>
    </source>
</evidence>
<evidence type="ECO:0000256" key="3">
    <source>
        <dbReference type="ARBA" id="ARBA00022475"/>
    </source>
</evidence>
<dbReference type="EC" id="2.4.99.28" evidence="19"/>
<dbReference type="GO" id="GO:0008955">
    <property type="term" value="F:peptidoglycan glycosyltransferase activity"/>
    <property type="evidence" value="ECO:0007669"/>
    <property type="project" value="UniProtKB-EC"/>
</dbReference>
<feature type="transmembrane region" description="Helical" evidence="23">
    <location>
        <begin position="307"/>
        <end position="334"/>
    </location>
</feature>
<feature type="transmembrane region" description="Helical" evidence="23">
    <location>
        <begin position="165"/>
        <end position="182"/>
    </location>
</feature>
<feature type="transmembrane region" description="Helical" evidence="23">
    <location>
        <begin position="51"/>
        <end position="68"/>
    </location>
</feature>
<keyword evidence="25" id="KW-1185">Reference proteome</keyword>
<dbReference type="NCBIfam" id="TIGR02614">
    <property type="entry name" value="ftsW"/>
    <property type="match status" value="1"/>
</dbReference>
<dbReference type="GO" id="GO:0032153">
    <property type="term" value="C:cell division site"/>
    <property type="evidence" value="ECO:0007669"/>
    <property type="project" value="TreeGrafter"/>
</dbReference>
<dbReference type="InterPro" id="IPR013437">
    <property type="entry name" value="FtsW"/>
</dbReference>
<feature type="transmembrane region" description="Helical" evidence="23">
    <location>
        <begin position="75"/>
        <end position="94"/>
    </location>
</feature>
<dbReference type="GO" id="GO:0009252">
    <property type="term" value="P:peptidoglycan biosynthetic process"/>
    <property type="evidence" value="ECO:0007669"/>
    <property type="project" value="UniProtKB-KW"/>
</dbReference>
<feature type="compositionally biased region" description="Basic and acidic residues" evidence="22">
    <location>
        <begin position="369"/>
        <end position="379"/>
    </location>
</feature>
<feature type="transmembrane region" description="Helical" evidence="23">
    <location>
        <begin position="187"/>
        <end position="206"/>
    </location>
</feature>
<dbReference type="EMBL" id="SMAN01000001">
    <property type="protein sequence ID" value="TCT26914.1"/>
    <property type="molecule type" value="Genomic_DNA"/>
</dbReference>
<comment type="similarity">
    <text evidence="16">Belongs to the SEDS family. FtsW subfamily.</text>
</comment>
<keyword evidence="7 23" id="KW-0812">Transmembrane</keyword>
<keyword evidence="4 24" id="KW-0132">Cell division</keyword>
<evidence type="ECO:0000256" key="15">
    <source>
        <dbReference type="ARBA" id="ARBA00033270"/>
    </source>
</evidence>
<proteinExistence type="inferred from homology"/>
<evidence type="ECO:0000256" key="10">
    <source>
        <dbReference type="ARBA" id="ARBA00022989"/>
    </source>
</evidence>
<feature type="transmembrane region" description="Helical" evidence="23">
    <location>
        <begin position="114"/>
        <end position="130"/>
    </location>
</feature>
<name>A0A4R3NBT8_9BACI</name>
<dbReference type="InterPro" id="IPR001182">
    <property type="entry name" value="FtsW/RodA"/>
</dbReference>
<evidence type="ECO:0000256" key="6">
    <source>
        <dbReference type="ARBA" id="ARBA00022679"/>
    </source>
</evidence>
<dbReference type="GO" id="GO:0005886">
    <property type="term" value="C:plasma membrane"/>
    <property type="evidence" value="ECO:0007669"/>
    <property type="project" value="UniProtKB-SubCell"/>
</dbReference>
<evidence type="ECO:0000256" key="4">
    <source>
        <dbReference type="ARBA" id="ARBA00022618"/>
    </source>
</evidence>
<dbReference type="PANTHER" id="PTHR30474">
    <property type="entry name" value="CELL CYCLE PROTEIN"/>
    <property type="match status" value="1"/>
</dbReference>
<evidence type="ECO:0000256" key="17">
    <source>
        <dbReference type="ARBA" id="ARBA00041185"/>
    </source>
</evidence>
<dbReference type="OrthoDB" id="9768187at2"/>
<keyword evidence="13" id="KW-0961">Cell wall biogenesis/degradation</keyword>
<keyword evidence="11 23" id="KW-0472">Membrane</keyword>
<dbReference type="GO" id="GO:0015648">
    <property type="term" value="F:lipid-linked peptidoglycan transporter activity"/>
    <property type="evidence" value="ECO:0007669"/>
    <property type="project" value="TreeGrafter"/>
</dbReference>
<evidence type="ECO:0000256" key="21">
    <source>
        <dbReference type="ARBA" id="ARBA00049966"/>
    </source>
</evidence>
<accession>A0A4R3NBT8</accession>
<comment type="subcellular location">
    <subcellularLocation>
        <location evidence="1">Cell membrane</location>
        <topology evidence="1">Multi-pass membrane protein</topology>
    </subcellularLocation>
</comment>
<keyword evidence="6" id="KW-0808">Transferase</keyword>
<evidence type="ECO:0000256" key="16">
    <source>
        <dbReference type="ARBA" id="ARBA00038053"/>
    </source>
</evidence>
<dbReference type="Proteomes" id="UP000294650">
    <property type="component" value="Unassembled WGS sequence"/>
</dbReference>
<evidence type="ECO:0000313" key="25">
    <source>
        <dbReference type="Proteomes" id="UP000294650"/>
    </source>
</evidence>
<dbReference type="PANTHER" id="PTHR30474:SF2">
    <property type="entry name" value="PEPTIDOGLYCAN GLYCOSYLTRANSFERASE FTSW-RELATED"/>
    <property type="match status" value="1"/>
</dbReference>
<protein>
    <recommendedName>
        <fullName evidence="17">Probable peptidoglycan glycosyltransferase FtsW</fullName>
        <ecNumber evidence="19">2.4.99.28</ecNumber>
    </recommendedName>
    <alternativeName>
        <fullName evidence="18">Cell division protein FtsW</fullName>
    </alternativeName>
    <alternativeName>
        <fullName evidence="15">Cell wall polymerase</fullName>
    </alternativeName>
    <alternativeName>
        <fullName evidence="14">Peptidoglycan polymerase</fullName>
    </alternativeName>
</protein>
<evidence type="ECO:0000313" key="24">
    <source>
        <dbReference type="EMBL" id="TCT26914.1"/>
    </source>
</evidence>
<feature type="transmembrane region" description="Helical" evidence="23">
    <location>
        <begin position="274"/>
        <end position="295"/>
    </location>
</feature>
<evidence type="ECO:0000256" key="7">
    <source>
        <dbReference type="ARBA" id="ARBA00022692"/>
    </source>
</evidence>
<keyword evidence="12" id="KW-0131">Cell cycle</keyword>
<evidence type="ECO:0000256" key="9">
    <source>
        <dbReference type="ARBA" id="ARBA00022984"/>
    </source>
</evidence>
<evidence type="ECO:0000256" key="19">
    <source>
        <dbReference type="ARBA" id="ARBA00044770"/>
    </source>
</evidence>
<evidence type="ECO:0000256" key="2">
    <source>
        <dbReference type="ARBA" id="ARBA00004752"/>
    </source>
</evidence>
<keyword evidence="9" id="KW-0573">Peptidoglycan synthesis</keyword>
<comment type="catalytic activity">
    <reaction evidence="20">
        <text>[GlcNAc-(1-&gt;4)-Mur2Ac(oyl-L-Ala-gamma-D-Glu-L-Lys-D-Ala-D-Ala)](n)-di-trans,octa-cis-undecaprenyl diphosphate + beta-D-GlcNAc-(1-&gt;4)-Mur2Ac(oyl-L-Ala-gamma-D-Glu-L-Lys-D-Ala-D-Ala)-di-trans,octa-cis-undecaprenyl diphosphate = [GlcNAc-(1-&gt;4)-Mur2Ac(oyl-L-Ala-gamma-D-Glu-L-Lys-D-Ala-D-Ala)](n+1)-di-trans,octa-cis-undecaprenyl diphosphate + di-trans,octa-cis-undecaprenyl diphosphate + H(+)</text>
        <dbReference type="Rhea" id="RHEA:23708"/>
        <dbReference type="Rhea" id="RHEA-COMP:9602"/>
        <dbReference type="Rhea" id="RHEA-COMP:9603"/>
        <dbReference type="ChEBI" id="CHEBI:15378"/>
        <dbReference type="ChEBI" id="CHEBI:58405"/>
        <dbReference type="ChEBI" id="CHEBI:60033"/>
        <dbReference type="ChEBI" id="CHEBI:78435"/>
        <dbReference type="EC" id="2.4.99.28"/>
    </reaction>
</comment>
<feature type="region of interest" description="Disordered" evidence="22">
    <location>
        <begin position="369"/>
        <end position="402"/>
    </location>
</feature>
<dbReference type="InterPro" id="IPR018365">
    <property type="entry name" value="Cell_cycle_FtsW-rel_CS"/>
</dbReference>
<evidence type="ECO:0000256" key="20">
    <source>
        <dbReference type="ARBA" id="ARBA00049902"/>
    </source>
</evidence>
<evidence type="ECO:0000256" key="14">
    <source>
        <dbReference type="ARBA" id="ARBA00032370"/>
    </source>
</evidence>
<feature type="transmembrane region" description="Helical" evidence="23">
    <location>
        <begin position="142"/>
        <end position="159"/>
    </location>
</feature>
<comment type="function">
    <text evidence="21">Peptidoglycan polymerase that is essential for cell division.</text>
</comment>
<evidence type="ECO:0000256" key="22">
    <source>
        <dbReference type="SAM" id="MobiDB-lite"/>
    </source>
</evidence>
<dbReference type="GO" id="GO:0051301">
    <property type="term" value="P:cell division"/>
    <property type="evidence" value="ECO:0007669"/>
    <property type="project" value="UniProtKB-KW"/>
</dbReference>
<evidence type="ECO:0000256" key="11">
    <source>
        <dbReference type="ARBA" id="ARBA00023136"/>
    </source>
</evidence>
<feature type="transmembrane region" description="Helical" evidence="23">
    <location>
        <begin position="340"/>
        <end position="358"/>
    </location>
</feature>
<dbReference type="GO" id="GO:0071555">
    <property type="term" value="P:cell wall organization"/>
    <property type="evidence" value="ECO:0007669"/>
    <property type="project" value="UniProtKB-KW"/>
</dbReference>
<comment type="pathway">
    <text evidence="2">Cell wall biogenesis; peptidoglycan biosynthesis.</text>
</comment>
<evidence type="ECO:0000256" key="18">
    <source>
        <dbReference type="ARBA" id="ARBA00041418"/>
    </source>
</evidence>
<feature type="transmembrane region" description="Helical" evidence="23">
    <location>
        <begin position="12"/>
        <end position="31"/>
    </location>
</feature>
<dbReference type="AlphaFoldDB" id="A0A4R3NBT8"/>